<protein>
    <submittedName>
        <fullName evidence="7">Uncharacterized protein</fullName>
    </submittedName>
</protein>
<comment type="subcellular location">
    <subcellularLocation>
        <location evidence="1">Nucleus</location>
    </subcellularLocation>
</comment>
<comment type="caution">
    <text evidence="7">The sequence shown here is derived from an EMBL/GenBank/DDBJ whole genome shotgun (WGS) entry which is preliminary data.</text>
</comment>
<sequence length="267" mass="30895">MSSDRFEEIPQLEDLEVEEASSPEASGSKSLPLKWKKPISHVIELESDTDTSGRQQIAKSRKYNKNNKNSEKIELNKITNQLVLIPNAKPPGQSWIWGYFDHPMKKGQYKPVGQYKRIVRCLAQVQRKNGAKQCGHFMGSDNSTGNFIAHLATHRITEESHKRKMNEVQNNGQLSQLRIDEIIRNNPDIKNNRDRKFVGILIKDNRPISICNDEGFSEFIHEFDPNYRFPSDKTIQQLLAETYNQIKTVLTKIFSENFKIIIEYFVT</sequence>
<evidence type="ECO:0000313" key="7">
    <source>
        <dbReference type="EMBL" id="PKB95418.1"/>
    </source>
</evidence>
<dbReference type="EMBL" id="LLXJ01004809">
    <property type="protein sequence ID" value="PKB95418.1"/>
    <property type="molecule type" value="Genomic_DNA"/>
</dbReference>
<evidence type="ECO:0000256" key="5">
    <source>
        <dbReference type="ARBA" id="ARBA00023242"/>
    </source>
</evidence>
<dbReference type="GO" id="GO:0005634">
    <property type="term" value="C:nucleus"/>
    <property type="evidence" value="ECO:0007669"/>
    <property type="project" value="UniProtKB-SubCell"/>
</dbReference>
<feature type="region of interest" description="Disordered" evidence="6">
    <location>
        <begin position="1"/>
        <end position="32"/>
    </location>
</feature>
<dbReference type="AlphaFoldDB" id="A0A2N0NLF4"/>
<evidence type="ECO:0000256" key="2">
    <source>
        <dbReference type="ARBA" id="ARBA00022723"/>
    </source>
</evidence>
<dbReference type="PANTHER" id="PTHR46481:SF10">
    <property type="entry name" value="ZINC FINGER BED DOMAIN-CONTAINING PROTEIN 39"/>
    <property type="match status" value="1"/>
</dbReference>
<dbReference type="VEuPathDB" id="FungiDB:FUN_011382"/>
<keyword evidence="5" id="KW-0539">Nucleus</keyword>
<dbReference type="VEuPathDB" id="FungiDB:RhiirFUN_023161"/>
<evidence type="ECO:0000313" key="8">
    <source>
        <dbReference type="Proteomes" id="UP000232722"/>
    </source>
</evidence>
<evidence type="ECO:0000256" key="4">
    <source>
        <dbReference type="ARBA" id="ARBA00022833"/>
    </source>
</evidence>
<reference evidence="7 8" key="1">
    <citation type="submission" date="2016-04" db="EMBL/GenBank/DDBJ databases">
        <title>Genome analyses suggest a sexual origin of heterokaryosis in a supposedly ancient asexual fungus.</title>
        <authorList>
            <person name="Ropars J."/>
            <person name="Sedzielewska K."/>
            <person name="Noel J."/>
            <person name="Charron P."/>
            <person name="Farinelli L."/>
            <person name="Marton T."/>
            <person name="Kruger M."/>
            <person name="Pelin A."/>
            <person name="Brachmann A."/>
            <person name="Corradi N."/>
        </authorList>
    </citation>
    <scope>NUCLEOTIDE SEQUENCE [LARGE SCALE GENOMIC DNA]</scope>
    <source>
        <strain evidence="7 8">A5</strain>
    </source>
</reference>
<accession>A0A2N0NLF4</accession>
<evidence type="ECO:0000256" key="1">
    <source>
        <dbReference type="ARBA" id="ARBA00004123"/>
    </source>
</evidence>
<dbReference type="InterPro" id="IPR052035">
    <property type="entry name" value="ZnF_BED_domain_contain"/>
</dbReference>
<dbReference type="VEuPathDB" id="FungiDB:FUN_016105"/>
<name>A0A2N0NLF4_9GLOM</name>
<dbReference type="GO" id="GO:0008270">
    <property type="term" value="F:zinc ion binding"/>
    <property type="evidence" value="ECO:0007669"/>
    <property type="project" value="UniProtKB-KW"/>
</dbReference>
<dbReference type="VEuPathDB" id="FungiDB:RhiirA1_401811"/>
<dbReference type="Proteomes" id="UP000232722">
    <property type="component" value="Unassembled WGS sequence"/>
</dbReference>
<evidence type="ECO:0000256" key="3">
    <source>
        <dbReference type="ARBA" id="ARBA00022771"/>
    </source>
</evidence>
<dbReference type="PANTHER" id="PTHR46481">
    <property type="entry name" value="ZINC FINGER BED DOMAIN-CONTAINING PROTEIN 4"/>
    <property type="match status" value="1"/>
</dbReference>
<evidence type="ECO:0000256" key="6">
    <source>
        <dbReference type="SAM" id="MobiDB-lite"/>
    </source>
</evidence>
<reference evidence="7 8" key="2">
    <citation type="submission" date="2017-09" db="EMBL/GenBank/DDBJ databases">
        <title>Extensive intraspecific genome diversity in a model arbuscular mycorrhizal fungus.</title>
        <authorList>
            <person name="Chen E.C."/>
            <person name="Morin E."/>
            <person name="Beaudet D."/>
            <person name="Noel J."/>
            <person name="Ndikumana S."/>
            <person name="Charron P."/>
            <person name="St-Onge C."/>
            <person name="Giorgi J."/>
            <person name="Grigoriev I.V."/>
            <person name="Roux C."/>
            <person name="Martin F.M."/>
            <person name="Corradi N."/>
        </authorList>
    </citation>
    <scope>NUCLEOTIDE SEQUENCE [LARGE SCALE GENOMIC DNA]</scope>
    <source>
        <strain evidence="7 8">A5</strain>
    </source>
</reference>
<gene>
    <name evidence="7" type="ORF">RhiirA5_386031</name>
</gene>
<keyword evidence="2" id="KW-0479">Metal-binding</keyword>
<proteinExistence type="predicted"/>
<feature type="compositionally biased region" description="Acidic residues" evidence="6">
    <location>
        <begin position="10"/>
        <end position="21"/>
    </location>
</feature>
<keyword evidence="3" id="KW-0863">Zinc-finger</keyword>
<dbReference type="SUPFAM" id="SSF140996">
    <property type="entry name" value="Hermes dimerisation domain"/>
    <property type="match status" value="1"/>
</dbReference>
<organism evidence="7 8">
    <name type="scientific">Rhizophagus irregularis</name>
    <dbReference type="NCBI Taxonomy" id="588596"/>
    <lineage>
        <taxon>Eukaryota</taxon>
        <taxon>Fungi</taxon>
        <taxon>Fungi incertae sedis</taxon>
        <taxon>Mucoromycota</taxon>
        <taxon>Glomeromycotina</taxon>
        <taxon>Glomeromycetes</taxon>
        <taxon>Glomerales</taxon>
        <taxon>Glomeraceae</taxon>
        <taxon>Rhizophagus</taxon>
    </lineage>
</organism>
<keyword evidence="4" id="KW-0862">Zinc</keyword>